<dbReference type="EMBL" id="JBHSTE010000002">
    <property type="protein sequence ID" value="MFC6332134.1"/>
    <property type="molecule type" value="Genomic_DNA"/>
</dbReference>
<dbReference type="Gene3D" id="1.50.10.10">
    <property type="match status" value="1"/>
</dbReference>
<dbReference type="InterPro" id="IPR010905">
    <property type="entry name" value="Glyco_hydro_88"/>
</dbReference>
<dbReference type="SUPFAM" id="SSF48208">
    <property type="entry name" value="Six-hairpin glycosidases"/>
    <property type="match status" value="1"/>
</dbReference>
<dbReference type="InterPro" id="IPR008928">
    <property type="entry name" value="6-hairpin_glycosidase_sf"/>
</dbReference>
<dbReference type="RefSeq" id="WP_379232177.1">
    <property type="nucleotide sequence ID" value="NZ_JBHSTE010000002.1"/>
</dbReference>
<comment type="caution">
    <text evidence="2">The sequence shown here is derived from an EMBL/GenBank/DDBJ whole genome shotgun (WGS) entry which is preliminary data.</text>
</comment>
<dbReference type="GO" id="GO:0016787">
    <property type="term" value="F:hydrolase activity"/>
    <property type="evidence" value="ECO:0007669"/>
    <property type="project" value="UniProtKB-KW"/>
</dbReference>
<evidence type="ECO:0000256" key="1">
    <source>
        <dbReference type="ARBA" id="ARBA00022801"/>
    </source>
</evidence>
<reference evidence="3" key="1">
    <citation type="journal article" date="2019" name="Int. J. Syst. Evol. Microbiol.">
        <title>The Global Catalogue of Microorganisms (GCM) 10K type strain sequencing project: providing services to taxonomists for standard genome sequencing and annotation.</title>
        <authorList>
            <consortium name="The Broad Institute Genomics Platform"/>
            <consortium name="The Broad Institute Genome Sequencing Center for Infectious Disease"/>
            <person name="Wu L."/>
            <person name="Ma J."/>
        </authorList>
    </citation>
    <scope>NUCLEOTIDE SEQUENCE [LARGE SCALE GENOMIC DNA]</scope>
    <source>
        <strain evidence="3">PCU 280</strain>
    </source>
</reference>
<dbReference type="InterPro" id="IPR052043">
    <property type="entry name" value="PolySaccharide_Degr_Enz"/>
</dbReference>
<gene>
    <name evidence="2" type="ORF">ACFP56_05825</name>
</gene>
<organism evidence="2 3">
    <name type="scientific">Paenibacillus septentrionalis</name>
    <dbReference type="NCBI Taxonomy" id="429342"/>
    <lineage>
        <taxon>Bacteria</taxon>
        <taxon>Bacillati</taxon>
        <taxon>Bacillota</taxon>
        <taxon>Bacilli</taxon>
        <taxon>Bacillales</taxon>
        <taxon>Paenibacillaceae</taxon>
        <taxon>Paenibacillus</taxon>
    </lineage>
</organism>
<sequence length="347" mass="39510">MLKLESNATELKTVIDHVVEYTLNMDLTWDWPCGVAYYGVSRAYEVTGEKRYLERMAAWCDEYIEVGLPTWTVNTCAMGHMLVTLYQETNEQKYLDLILSKIDYIQNHALRFGDRVLQHTVSAKNDFPEQCWADTLFMAAYFQLRVGVMLDDKALVEDALHQYYWHINYLQDEHTGLWYHGYNHIGKDHMSGIYWGRANAWAAYTMSRVGRVLPQPYLYPPFMHIDCSLRDQLSALKRLLREDGLWGTVLDYAPSYGEVSASAGIVAAMVNQGNLLHGKYVQKALNGLLDNISDNGRVLNVSAGTAVMNNIEGYLEIPKKWAQGWGQGLTLACLTAVVEQQQRTAQS</sequence>
<dbReference type="PANTHER" id="PTHR33886:SF8">
    <property type="entry name" value="UNSATURATED RHAMNOGALACTURONAN HYDROLASE (EUROFUNG)"/>
    <property type="match status" value="1"/>
</dbReference>
<evidence type="ECO:0000313" key="3">
    <source>
        <dbReference type="Proteomes" id="UP001596233"/>
    </source>
</evidence>
<proteinExistence type="predicted"/>
<keyword evidence="1 2" id="KW-0378">Hydrolase</keyword>
<name>A0ABW1V0W7_9BACL</name>
<dbReference type="Proteomes" id="UP001596233">
    <property type="component" value="Unassembled WGS sequence"/>
</dbReference>
<protein>
    <submittedName>
        <fullName evidence="2">Glycoside hydrolase family 105 protein</fullName>
    </submittedName>
</protein>
<accession>A0ABW1V0W7</accession>
<keyword evidence="3" id="KW-1185">Reference proteome</keyword>
<dbReference type="Pfam" id="PF07470">
    <property type="entry name" value="Glyco_hydro_88"/>
    <property type="match status" value="1"/>
</dbReference>
<dbReference type="PANTHER" id="PTHR33886">
    <property type="entry name" value="UNSATURATED RHAMNOGALACTURONAN HYDROLASE (EUROFUNG)"/>
    <property type="match status" value="1"/>
</dbReference>
<dbReference type="InterPro" id="IPR012341">
    <property type="entry name" value="6hp_glycosidase-like_sf"/>
</dbReference>
<evidence type="ECO:0000313" key="2">
    <source>
        <dbReference type="EMBL" id="MFC6332134.1"/>
    </source>
</evidence>